<keyword evidence="9" id="KW-1185">Reference proteome</keyword>
<dbReference type="InterPro" id="IPR006050">
    <property type="entry name" value="DNA_photolyase_N"/>
</dbReference>
<feature type="domain" description="Photolyase/cryptochrome alpha/beta" evidence="7">
    <location>
        <begin position="5"/>
        <end position="140"/>
    </location>
</feature>
<dbReference type="InterPro" id="IPR014729">
    <property type="entry name" value="Rossmann-like_a/b/a_fold"/>
</dbReference>
<dbReference type="Pfam" id="PF03441">
    <property type="entry name" value="FAD_binding_7"/>
    <property type="match status" value="2"/>
</dbReference>
<evidence type="ECO:0000256" key="4">
    <source>
        <dbReference type="PIRSR" id="PIRSR602081-1"/>
    </source>
</evidence>
<evidence type="ECO:0000259" key="7">
    <source>
        <dbReference type="PROSITE" id="PS51645"/>
    </source>
</evidence>
<dbReference type="GO" id="GO:0043153">
    <property type="term" value="P:entrainment of circadian clock by photoperiod"/>
    <property type="evidence" value="ECO:0007669"/>
    <property type="project" value="TreeGrafter"/>
</dbReference>
<evidence type="ECO:0000256" key="6">
    <source>
        <dbReference type="SAM" id="MobiDB-lite"/>
    </source>
</evidence>
<comment type="cofactor">
    <cofactor evidence="4">
        <name>FAD</name>
        <dbReference type="ChEBI" id="CHEBI:57692"/>
    </cofactor>
    <text evidence="4">Binds 1 FAD per subunit.</text>
</comment>
<dbReference type="Gene3D" id="3.40.50.620">
    <property type="entry name" value="HUPs"/>
    <property type="match status" value="1"/>
</dbReference>
<feature type="region of interest" description="Disordered" evidence="6">
    <location>
        <begin position="524"/>
        <end position="572"/>
    </location>
</feature>
<feature type="binding site" evidence="4">
    <location>
        <begin position="422"/>
        <end position="424"/>
    </location>
    <ligand>
        <name>FAD</name>
        <dbReference type="ChEBI" id="CHEBI:57692"/>
    </ligand>
</feature>
<name>A0A182TEM2_9DIPT</name>
<evidence type="ECO:0000313" key="8">
    <source>
        <dbReference type="EnsemblMetazoa" id="AMEC000952-PA"/>
    </source>
</evidence>
<reference evidence="8" key="2">
    <citation type="submission" date="2020-05" db="UniProtKB">
        <authorList>
            <consortium name="EnsemblMetazoa"/>
        </authorList>
    </citation>
    <scope>IDENTIFICATION</scope>
    <source>
        <strain evidence="8">CM1001059</strain>
    </source>
</reference>
<dbReference type="Pfam" id="PF00875">
    <property type="entry name" value="DNA_photolyase"/>
    <property type="match status" value="1"/>
</dbReference>
<dbReference type="InterPro" id="IPR005101">
    <property type="entry name" value="Cryptochr/Photolyase_FAD-bd"/>
</dbReference>
<evidence type="ECO:0000256" key="3">
    <source>
        <dbReference type="ARBA" id="ARBA00022827"/>
    </source>
</evidence>
<evidence type="ECO:0000256" key="5">
    <source>
        <dbReference type="PIRSR" id="PIRSR602081-2"/>
    </source>
</evidence>
<dbReference type="Gene3D" id="1.25.40.80">
    <property type="match status" value="1"/>
</dbReference>
<dbReference type="GO" id="GO:0005634">
    <property type="term" value="C:nucleus"/>
    <property type="evidence" value="ECO:0007669"/>
    <property type="project" value="TreeGrafter"/>
</dbReference>
<keyword evidence="3 4" id="KW-0274">FAD</keyword>
<dbReference type="SUPFAM" id="SSF48173">
    <property type="entry name" value="Cryptochrome/photolyase FAD-binding domain"/>
    <property type="match status" value="2"/>
</dbReference>
<comment type="similarity">
    <text evidence="1">Belongs to the DNA photolyase class-1 family.</text>
</comment>
<dbReference type="VEuPathDB" id="VectorBase:AMEC000952"/>
<proteinExistence type="inferred from homology"/>
<dbReference type="AlphaFoldDB" id="A0A182TEM2"/>
<dbReference type="InterPro" id="IPR002081">
    <property type="entry name" value="Cryptochrome/DNA_photolyase_1"/>
</dbReference>
<evidence type="ECO:0000256" key="2">
    <source>
        <dbReference type="ARBA" id="ARBA00022630"/>
    </source>
</evidence>
<dbReference type="PANTHER" id="PTHR11455">
    <property type="entry name" value="CRYPTOCHROME"/>
    <property type="match status" value="1"/>
</dbReference>
<evidence type="ECO:0000256" key="1">
    <source>
        <dbReference type="ARBA" id="ARBA00005862"/>
    </source>
</evidence>
<reference evidence="9" key="1">
    <citation type="submission" date="2014-01" db="EMBL/GenBank/DDBJ databases">
        <title>The Genome Sequence of Anopheles melas CM1001059_A (V2).</title>
        <authorList>
            <consortium name="The Broad Institute Genomics Platform"/>
            <person name="Neafsey D.E."/>
            <person name="Besansky N."/>
            <person name="Howell P."/>
            <person name="Walton C."/>
            <person name="Young S.K."/>
            <person name="Zeng Q."/>
            <person name="Gargeya S."/>
            <person name="Fitzgerald M."/>
            <person name="Haas B."/>
            <person name="Abouelleil A."/>
            <person name="Allen A.W."/>
            <person name="Alvarado L."/>
            <person name="Arachchi H.M."/>
            <person name="Berlin A.M."/>
            <person name="Chapman S.B."/>
            <person name="Gainer-Dewar J."/>
            <person name="Goldberg J."/>
            <person name="Griggs A."/>
            <person name="Gujja S."/>
            <person name="Hansen M."/>
            <person name="Howarth C."/>
            <person name="Imamovic A."/>
            <person name="Ireland A."/>
            <person name="Larimer J."/>
            <person name="McCowan C."/>
            <person name="Murphy C."/>
            <person name="Pearson M."/>
            <person name="Poon T.W."/>
            <person name="Priest M."/>
            <person name="Roberts A."/>
            <person name="Saif S."/>
            <person name="Shea T."/>
            <person name="Sisk P."/>
            <person name="Sykes S."/>
            <person name="Wortman J."/>
            <person name="Nusbaum C."/>
            <person name="Birren B."/>
        </authorList>
    </citation>
    <scope>NUCLEOTIDE SEQUENCE [LARGE SCALE GENOMIC DNA]</scope>
    <source>
        <strain evidence="9">CM1001059</strain>
    </source>
</reference>
<dbReference type="GO" id="GO:0003677">
    <property type="term" value="F:DNA binding"/>
    <property type="evidence" value="ECO:0007669"/>
    <property type="project" value="TreeGrafter"/>
</dbReference>
<dbReference type="STRING" id="34690.A0A182TEM2"/>
<dbReference type="GO" id="GO:0032922">
    <property type="term" value="P:circadian regulation of gene expression"/>
    <property type="evidence" value="ECO:0007669"/>
    <property type="project" value="TreeGrafter"/>
</dbReference>
<dbReference type="SUPFAM" id="SSF52425">
    <property type="entry name" value="Cryptochrome/photolyase, N-terminal domain"/>
    <property type="match status" value="1"/>
</dbReference>
<dbReference type="InterPro" id="IPR036155">
    <property type="entry name" value="Crypto/Photolyase_N_sf"/>
</dbReference>
<dbReference type="GO" id="GO:0071949">
    <property type="term" value="F:FAD binding"/>
    <property type="evidence" value="ECO:0007669"/>
    <property type="project" value="TreeGrafter"/>
</dbReference>
<accession>A0A182TEM2</accession>
<dbReference type="PANTHER" id="PTHR11455:SF9">
    <property type="entry name" value="CRYPTOCHROME CIRCADIAN CLOCK 5 ISOFORM X1"/>
    <property type="match status" value="1"/>
</dbReference>
<evidence type="ECO:0000313" key="9">
    <source>
        <dbReference type="Proteomes" id="UP000075902"/>
    </source>
</evidence>
<dbReference type="Proteomes" id="UP000075902">
    <property type="component" value="Unassembled WGS sequence"/>
</dbReference>
<sequence>MAKRETIVHWFRKGLRIHDNPALTVAVDKVRANPAKYCLRPIFVLDPGIRKWLRVGPNRWRFLQQTLVNLDENLRSINSRLYVVRGNPVEVFPKLFADWNVSLLTYEYDIEPYAVKRDSTVVEQARKHRVEVHIEKSHTIFDPEAIVKKNGGKPPLTYQRYATLASACKIPQPLPVPQKLPANGTAPEEDEEERKNPSCYDPPTMEELDVEEASMGQCKIPGGESEALRRMDEILSRKAWVCKFEKPNTSPNSLEPSTTVLSPYLKFGCLSVRLFYSRIAETIKGQKHSQPPVSLIGQVMWREFYYCVAAVTPNYDKMVGNGICTQIDWDTNKDHLEAWTHGRTGYPFIDAIMRQLRQEGWIHHLARHAVACFLTRGDLCLCIFSLLIHHLARHAVACFLTRGDLWISWEEGQRVFEELLLDADWALNAGNWMWLSASAFFHQYFRVYSPVAFGKKTDPEGKFIKKYVPELARFPAGIIYEPWKANLETQKKLGCIIGKDYPNRIVVHEDISKVNIQRMSAAYKRNKAQKDGGTEEDDSVSSGSGGTPGKKRPSSTGSTAKGKAAPKKRKIEATIEKFLKKK</sequence>
<feature type="site" description="Electron transfer via tryptophanyl radical" evidence="5">
    <location>
        <position position="432"/>
    </location>
</feature>
<feature type="binding site" evidence="4">
    <location>
        <begin position="258"/>
        <end position="262"/>
    </location>
    <ligand>
        <name>FAD</name>
        <dbReference type="ChEBI" id="CHEBI:57692"/>
    </ligand>
</feature>
<dbReference type="EnsemblMetazoa" id="AMEC000952-RA">
    <property type="protein sequence ID" value="AMEC000952-PA"/>
    <property type="gene ID" value="AMEC000952"/>
</dbReference>
<dbReference type="GO" id="GO:0005737">
    <property type="term" value="C:cytoplasm"/>
    <property type="evidence" value="ECO:0007669"/>
    <property type="project" value="TreeGrafter"/>
</dbReference>
<dbReference type="InterPro" id="IPR036134">
    <property type="entry name" value="Crypto/Photolyase_FAD-like_sf"/>
</dbReference>
<protein>
    <recommendedName>
        <fullName evidence="7">Photolyase/cryptochrome alpha/beta domain-containing protein</fullName>
    </recommendedName>
</protein>
<feature type="site" description="Electron transfer via tryptophanyl radical" evidence="5">
    <location>
        <position position="329"/>
    </location>
</feature>
<organism evidence="8 9">
    <name type="scientific">Anopheles melas</name>
    <dbReference type="NCBI Taxonomy" id="34690"/>
    <lineage>
        <taxon>Eukaryota</taxon>
        <taxon>Metazoa</taxon>
        <taxon>Ecdysozoa</taxon>
        <taxon>Arthropoda</taxon>
        <taxon>Hexapoda</taxon>
        <taxon>Insecta</taxon>
        <taxon>Pterygota</taxon>
        <taxon>Neoptera</taxon>
        <taxon>Endopterygota</taxon>
        <taxon>Diptera</taxon>
        <taxon>Nematocera</taxon>
        <taxon>Culicoidea</taxon>
        <taxon>Culicidae</taxon>
        <taxon>Anophelinae</taxon>
        <taxon>Anopheles</taxon>
    </lineage>
</organism>
<feature type="binding site" evidence="4">
    <location>
        <begin position="298"/>
        <end position="305"/>
    </location>
    <ligand>
        <name>FAD</name>
        <dbReference type="ChEBI" id="CHEBI:57692"/>
    </ligand>
</feature>
<feature type="site" description="Electron transfer via tryptophanyl radical" evidence="5">
    <location>
        <position position="409"/>
    </location>
</feature>
<dbReference type="Gene3D" id="1.10.579.10">
    <property type="entry name" value="DNA Cyclobutane Dipyrimidine Photolyase, subunit A, domain 3"/>
    <property type="match status" value="2"/>
</dbReference>
<keyword evidence="2 4" id="KW-0285">Flavoprotein</keyword>
<feature type="region of interest" description="Disordered" evidence="6">
    <location>
        <begin position="175"/>
        <end position="204"/>
    </location>
</feature>
<dbReference type="PROSITE" id="PS51645">
    <property type="entry name" value="PHR_CRY_ALPHA_BETA"/>
    <property type="match status" value="1"/>
</dbReference>
<dbReference type="GO" id="GO:0003904">
    <property type="term" value="F:deoxyribodipyrimidine photo-lyase activity"/>
    <property type="evidence" value="ECO:0007669"/>
    <property type="project" value="TreeGrafter"/>
</dbReference>